<comment type="pathway">
    <text evidence="1">Pyrimidine metabolism; UMP biosynthesis via de novo pathway; UMP from orotate: step 2/2.</text>
</comment>
<dbReference type="AlphaFoldDB" id="A0A2H9N1F5"/>
<evidence type="ECO:0000256" key="2">
    <source>
        <dbReference type="ARBA" id="ARBA00008847"/>
    </source>
</evidence>
<evidence type="ECO:0000256" key="3">
    <source>
        <dbReference type="ARBA" id="ARBA00022793"/>
    </source>
</evidence>
<dbReference type="GO" id="GO:0006207">
    <property type="term" value="P:'de novo' pyrimidine nucleobase biosynthetic process"/>
    <property type="evidence" value="ECO:0007669"/>
    <property type="project" value="InterPro"/>
</dbReference>
<keyword evidence="8" id="KW-0472">Membrane</keyword>
<dbReference type="EC" id="4.1.1.23" evidence="7"/>
<evidence type="ECO:0000259" key="9">
    <source>
        <dbReference type="SMART" id="SM00934"/>
    </source>
</evidence>
<dbReference type="PANTHER" id="PTHR43375">
    <property type="entry name" value="OROTIDINE 5'-PHOSPHATE DECARBOXYLASE"/>
    <property type="match status" value="1"/>
</dbReference>
<dbReference type="InterPro" id="IPR013785">
    <property type="entry name" value="Aldolase_TIM"/>
</dbReference>
<evidence type="ECO:0000313" key="11">
    <source>
        <dbReference type="Proteomes" id="UP000236840"/>
    </source>
</evidence>
<sequence>MEKGFRQMLAERQEKVSSLVCVGLDPLEEKIPECIIGGSPWSRVAFHMNKIVDATADYACMYKPQKAHYEAIPDGQSALQSIINHIHNKYPDIPVFLDCKRGDIDRTQRQYRIAHFEIDGVDGMDFNPYMGKDCMEQLVDKEHLGRAIVGLCYTSNPSARQTQDVKLADGRFYWEFMAETILRWAEELGVVENAGLVMAAAYEVKKGSGEIFSWHLSRCREIVGDKLWLLIPGIGTQGGFVKETVKASFVGFGSIVISSSSAIIFASSGLNFAEAARRETIKLRDLINQYR</sequence>
<comment type="similarity">
    <text evidence="2">Belongs to the OMP decarboxylase family. Type 2 subfamily.</text>
</comment>
<evidence type="ECO:0000256" key="4">
    <source>
        <dbReference type="ARBA" id="ARBA00022975"/>
    </source>
</evidence>
<keyword evidence="3" id="KW-0210">Decarboxylase</keyword>
<reference evidence="11" key="1">
    <citation type="submission" date="2017-09" db="EMBL/GenBank/DDBJ databases">
        <title>Depth-based differentiation of microbial function through sediment-hosted aquifers and enrichment of novel symbionts in the deep terrestrial subsurface.</title>
        <authorList>
            <person name="Probst A.J."/>
            <person name="Ladd B."/>
            <person name="Jarett J.K."/>
            <person name="Geller-Mcgrath D.E."/>
            <person name="Sieber C.M.K."/>
            <person name="Emerson J.B."/>
            <person name="Anantharaman K."/>
            <person name="Thomas B.C."/>
            <person name="Malmstrom R."/>
            <person name="Stieglmeier M."/>
            <person name="Klingl A."/>
            <person name="Woyke T."/>
            <person name="Ryan C.M."/>
            <person name="Banfield J.F."/>
        </authorList>
    </citation>
    <scope>NUCLEOTIDE SEQUENCE [LARGE SCALE GENOMIC DNA]</scope>
</reference>
<gene>
    <name evidence="10" type="primary">pyrF</name>
    <name evidence="10" type="ORF">COZ90_01315</name>
</gene>
<evidence type="ECO:0000313" key="10">
    <source>
        <dbReference type="EMBL" id="PIW91270.1"/>
    </source>
</evidence>
<keyword evidence="8" id="KW-0812">Transmembrane</keyword>
<dbReference type="SUPFAM" id="SSF51366">
    <property type="entry name" value="Ribulose-phoshate binding barrel"/>
    <property type="match status" value="1"/>
</dbReference>
<evidence type="ECO:0000256" key="7">
    <source>
        <dbReference type="NCBIfam" id="TIGR02127"/>
    </source>
</evidence>
<accession>A0A2H9N1F5</accession>
<dbReference type="InterPro" id="IPR001754">
    <property type="entry name" value="OMPdeCOase_dom"/>
</dbReference>
<dbReference type="PANTHER" id="PTHR43375:SF1">
    <property type="entry name" value="OROTIDINE 5'-PHOSPHATE DECARBOXYLASE"/>
    <property type="match status" value="1"/>
</dbReference>
<feature type="domain" description="Orotidine 5'-phosphate decarboxylase" evidence="9">
    <location>
        <begin position="19"/>
        <end position="276"/>
    </location>
</feature>
<dbReference type="EMBL" id="PFHJ01000032">
    <property type="protein sequence ID" value="PIW91270.1"/>
    <property type="molecule type" value="Genomic_DNA"/>
</dbReference>
<organism evidence="10 11">
    <name type="scientific">Candidatus Nealsonbacteria bacterium CG_4_8_14_3_um_filter_37_36</name>
    <dbReference type="NCBI Taxonomy" id="1974688"/>
    <lineage>
        <taxon>Bacteria</taxon>
        <taxon>Candidatus Nealsoniibacteriota</taxon>
    </lineage>
</organism>
<feature type="transmembrane region" description="Helical" evidence="8">
    <location>
        <begin position="249"/>
        <end position="273"/>
    </location>
</feature>
<evidence type="ECO:0000256" key="6">
    <source>
        <dbReference type="ARBA" id="ARBA00049157"/>
    </source>
</evidence>
<dbReference type="GO" id="GO:0044205">
    <property type="term" value="P:'de novo' UMP biosynthetic process"/>
    <property type="evidence" value="ECO:0007669"/>
    <property type="project" value="UniProtKB-UniPathway"/>
</dbReference>
<dbReference type="Proteomes" id="UP000236840">
    <property type="component" value="Unassembled WGS sequence"/>
</dbReference>
<comment type="caution">
    <text evidence="10">The sequence shown here is derived from an EMBL/GenBank/DDBJ whole genome shotgun (WGS) entry which is preliminary data.</text>
</comment>
<dbReference type="Pfam" id="PF00215">
    <property type="entry name" value="OMPdecase"/>
    <property type="match status" value="1"/>
</dbReference>
<proteinExistence type="inferred from homology"/>
<keyword evidence="5" id="KW-0456">Lyase</keyword>
<dbReference type="UniPathway" id="UPA00070">
    <property type="reaction ID" value="UER00120"/>
</dbReference>
<comment type="catalytic activity">
    <reaction evidence="6">
        <text>orotidine 5'-phosphate + H(+) = UMP + CO2</text>
        <dbReference type="Rhea" id="RHEA:11596"/>
        <dbReference type="ChEBI" id="CHEBI:15378"/>
        <dbReference type="ChEBI" id="CHEBI:16526"/>
        <dbReference type="ChEBI" id="CHEBI:57538"/>
        <dbReference type="ChEBI" id="CHEBI:57865"/>
        <dbReference type="EC" id="4.1.1.23"/>
    </reaction>
</comment>
<dbReference type="SMART" id="SM00934">
    <property type="entry name" value="OMPdecase"/>
    <property type="match status" value="1"/>
</dbReference>
<dbReference type="NCBIfam" id="TIGR02127">
    <property type="entry name" value="pyrF_sub2"/>
    <property type="match status" value="1"/>
</dbReference>
<keyword evidence="8" id="KW-1133">Transmembrane helix</keyword>
<name>A0A2H9N1F5_9BACT</name>
<protein>
    <recommendedName>
        <fullName evidence="7">Orotidine-5'-phosphate decarboxylase</fullName>
        <ecNumber evidence="7">4.1.1.23</ecNumber>
    </recommendedName>
</protein>
<dbReference type="GO" id="GO:0004590">
    <property type="term" value="F:orotidine-5'-phosphate decarboxylase activity"/>
    <property type="evidence" value="ECO:0007669"/>
    <property type="project" value="UniProtKB-UniRule"/>
</dbReference>
<dbReference type="Gene3D" id="3.20.20.70">
    <property type="entry name" value="Aldolase class I"/>
    <property type="match status" value="1"/>
</dbReference>
<evidence type="ECO:0000256" key="1">
    <source>
        <dbReference type="ARBA" id="ARBA00004861"/>
    </source>
</evidence>
<evidence type="ECO:0000256" key="8">
    <source>
        <dbReference type="SAM" id="Phobius"/>
    </source>
</evidence>
<dbReference type="InterPro" id="IPR011995">
    <property type="entry name" value="OMPdecase_type-2"/>
</dbReference>
<evidence type="ECO:0000256" key="5">
    <source>
        <dbReference type="ARBA" id="ARBA00023239"/>
    </source>
</evidence>
<dbReference type="InterPro" id="IPR011060">
    <property type="entry name" value="RibuloseP-bd_barrel"/>
</dbReference>
<keyword evidence="4" id="KW-0665">Pyrimidine biosynthesis</keyword>